<sequence length="83" mass="9382">MLETLILQGKNESTLLPRVLRVLAQQGKQVESLNCEVQKDRKSVIIEVTVQDSGCLAMTARILQRLVSIETVVVEEFKQKRAM</sequence>
<name>A0A644UMI3_9ZZZZ</name>
<dbReference type="SUPFAM" id="SSF55021">
    <property type="entry name" value="ACT-like"/>
    <property type="match status" value="1"/>
</dbReference>
<comment type="caution">
    <text evidence="1">The sequence shown here is derived from an EMBL/GenBank/DDBJ whole genome shotgun (WGS) entry which is preliminary data.</text>
</comment>
<evidence type="ECO:0000313" key="1">
    <source>
        <dbReference type="EMBL" id="MPL80268.1"/>
    </source>
</evidence>
<dbReference type="AlphaFoldDB" id="A0A644UMI3"/>
<gene>
    <name evidence="1" type="ORF">SDC9_26166</name>
</gene>
<dbReference type="EMBL" id="VSSQ01000135">
    <property type="protein sequence ID" value="MPL80268.1"/>
    <property type="molecule type" value="Genomic_DNA"/>
</dbReference>
<reference evidence="1" key="1">
    <citation type="submission" date="2019-08" db="EMBL/GenBank/DDBJ databases">
        <authorList>
            <person name="Kucharzyk K."/>
            <person name="Murdoch R.W."/>
            <person name="Higgins S."/>
            <person name="Loffler F."/>
        </authorList>
    </citation>
    <scope>NUCLEOTIDE SEQUENCE</scope>
</reference>
<dbReference type="Gene3D" id="3.30.70.260">
    <property type="match status" value="1"/>
</dbReference>
<protein>
    <recommendedName>
        <fullName evidence="2">Acetolactate synthase</fullName>
    </recommendedName>
</protein>
<accession>A0A644UMI3</accession>
<evidence type="ECO:0008006" key="2">
    <source>
        <dbReference type="Google" id="ProtNLM"/>
    </source>
</evidence>
<proteinExistence type="predicted"/>
<organism evidence="1">
    <name type="scientific">bioreactor metagenome</name>
    <dbReference type="NCBI Taxonomy" id="1076179"/>
    <lineage>
        <taxon>unclassified sequences</taxon>
        <taxon>metagenomes</taxon>
        <taxon>ecological metagenomes</taxon>
    </lineage>
</organism>
<dbReference type="InterPro" id="IPR045865">
    <property type="entry name" value="ACT-like_dom_sf"/>
</dbReference>